<dbReference type="OrthoDB" id="354826at2759"/>
<evidence type="ECO:0000313" key="2">
    <source>
        <dbReference type="EMBL" id="TNN88616.1"/>
    </source>
</evidence>
<gene>
    <name evidence="2" type="primary">GRK1</name>
    <name evidence="2" type="ORF">EYF80_000948</name>
</gene>
<sequence>MVYAKDIDDVGAFSSIKGLVLDNKDTEFYNDFSSGNVPIPWQDEMIETGVFGELNIWGENGKLPNDLDPNYVEVKDLVVCSSVPSPLKATRIPIMHRGK</sequence>
<dbReference type="GO" id="GO:0007165">
    <property type="term" value="P:signal transduction"/>
    <property type="evidence" value="ECO:0007669"/>
    <property type="project" value="InterPro"/>
</dbReference>
<accession>A0A4Z2JEE8</accession>
<comment type="similarity">
    <text evidence="1">Belongs to the protein kinase superfamily. AGC Ser/Thr protein kinase family. GPRK subfamily.</text>
</comment>
<dbReference type="InterPro" id="IPR044926">
    <property type="entry name" value="RGS_subdomain_2"/>
</dbReference>
<reference evidence="2 3" key="1">
    <citation type="submission" date="2019-03" db="EMBL/GenBank/DDBJ databases">
        <title>First draft genome of Liparis tanakae, snailfish: a comprehensive survey of snailfish specific genes.</title>
        <authorList>
            <person name="Kim W."/>
            <person name="Song I."/>
            <person name="Jeong J.-H."/>
            <person name="Kim D."/>
            <person name="Kim S."/>
            <person name="Ryu S."/>
            <person name="Song J.Y."/>
            <person name="Lee S.K."/>
        </authorList>
    </citation>
    <scope>NUCLEOTIDE SEQUENCE [LARGE SCALE GENOMIC DNA]</scope>
    <source>
        <tissue evidence="2">Muscle</tissue>
    </source>
</reference>
<dbReference type="Gene3D" id="1.10.167.10">
    <property type="entry name" value="Regulator of G-protein Signalling 4, domain 2"/>
    <property type="match status" value="1"/>
</dbReference>
<dbReference type="PRINTS" id="PR00717">
    <property type="entry name" value="GPCRKINASE"/>
</dbReference>
<proteinExistence type="inferred from homology"/>
<keyword evidence="1" id="KW-0067">ATP-binding</keyword>
<name>A0A4Z2JEE8_9TELE</name>
<keyword evidence="1 2" id="KW-0418">Kinase</keyword>
<dbReference type="EC" id="2.7.11.-" evidence="1"/>
<dbReference type="GO" id="GO:0005524">
    <property type="term" value="F:ATP binding"/>
    <property type="evidence" value="ECO:0007669"/>
    <property type="project" value="UniProtKB-KW"/>
</dbReference>
<evidence type="ECO:0000256" key="1">
    <source>
        <dbReference type="RuleBase" id="RU000308"/>
    </source>
</evidence>
<dbReference type="EMBL" id="SRLO01000004">
    <property type="protein sequence ID" value="TNN88616.1"/>
    <property type="molecule type" value="Genomic_DNA"/>
</dbReference>
<keyword evidence="1" id="KW-0547">Nucleotide-binding</keyword>
<keyword evidence="1" id="KW-0808">Transferase</keyword>
<organism evidence="2 3">
    <name type="scientific">Liparis tanakae</name>
    <name type="common">Tanaka's snailfish</name>
    <dbReference type="NCBI Taxonomy" id="230148"/>
    <lineage>
        <taxon>Eukaryota</taxon>
        <taxon>Metazoa</taxon>
        <taxon>Chordata</taxon>
        <taxon>Craniata</taxon>
        <taxon>Vertebrata</taxon>
        <taxon>Euteleostomi</taxon>
        <taxon>Actinopterygii</taxon>
        <taxon>Neopterygii</taxon>
        <taxon>Teleostei</taxon>
        <taxon>Neoteleostei</taxon>
        <taxon>Acanthomorphata</taxon>
        <taxon>Eupercaria</taxon>
        <taxon>Perciformes</taxon>
        <taxon>Cottioidei</taxon>
        <taxon>Cottales</taxon>
        <taxon>Liparidae</taxon>
        <taxon>Liparis</taxon>
    </lineage>
</organism>
<dbReference type="InterPro" id="IPR000239">
    <property type="entry name" value="GPCR_kinase"/>
</dbReference>
<evidence type="ECO:0000313" key="3">
    <source>
        <dbReference type="Proteomes" id="UP000314294"/>
    </source>
</evidence>
<dbReference type="Proteomes" id="UP000314294">
    <property type="component" value="Unassembled WGS sequence"/>
</dbReference>
<protein>
    <recommendedName>
        <fullName evidence="1">G protein-coupled receptor kinase</fullName>
        <ecNumber evidence="1">2.7.11.-</ecNumber>
    </recommendedName>
</protein>
<dbReference type="AlphaFoldDB" id="A0A4Z2JEE8"/>
<keyword evidence="3" id="KW-1185">Reference proteome</keyword>
<comment type="caution">
    <text evidence="2">The sequence shown here is derived from an EMBL/GenBank/DDBJ whole genome shotgun (WGS) entry which is preliminary data.</text>
</comment>
<dbReference type="GO" id="GO:0004703">
    <property type="term" value="F:G protein-coupled receptor kinase activity"/>
    <property type="evidence" value="ECO:0007669"/>
    <property type="project" value="InterPro"/>
</dbReference>
<keyword evidence="1" id="KW-0723">Serine/threonine-protein kinase</keyword>